<feature type="transmembrane region" description="Helical" evidence="12">
    <location>
        <begin position="67"/>
        <end position="88"/>
    </location>
</feature>
<dbReference type="OrthoDB" id="5504276at2"/>
<keyword evidence="8 12" id="KW-1133">Transmembrane helix</keyword>
<evidence type="ECO:0000256" key="10">
    <source>
        <dbReference type="ARBA" id="ARBA00030345"/>
    </source>
</evidence>
<dbReference type="InterPro" id="IPR026898">
    <property type="entry name" value="PrsW"/>
</dbReference>
<dbReference type="Proteomes" id="UP000035996">
    <property type="component" value="Unassembled WGS sequence"/>
</dbReference>
<dbReference type="PIRSF" id="PIRSF016933">
    <property type="entry name" value="PrsW"/>
    <property type="match status" value="1"/>
</dbReference>
<evidence type="ECO:0000256" key="2">
    <source>
        <dbReference type="ARBA" id="ARBA00009165"/>
    </source>
</evidence>
<evidence type="ECO:0000313" key="13">
    <source>
        <dbReference type="EMBL" id="KMM38133.1"/>
    </source>
</evidence>
<evidence type="ECO:0000256" key="12">
    <source>
        <dbReference type="SAM" id="Phobius"/>
    </source>
</evidence>
<dbReference type="PATRIC" id="fig|157733.3.peg.2625"/>
<evidence type="ECO:0000256" key="8">
    <source>
        <dbReference type="ARBA" id="ARBA00022989"/>
    </source>
</evidence>
<dbReference type="NCBIfam" id="NF033739">
    <property type="entry name" value="intramemb_PrsW"/>
    <property type="match status" value="1"/>
</dbReference>
<feature type="transmembrane region" description="Helical" evidence="12">
    <location>
        <begin position="6"/>
        <end position="22"/>
    </location>
</feature>
<evidence type="ECO:0000256" key="3">
    <source>
        <dbReference type="ARBA" id="ARBA00018997"/>
    </source>
</evidence>
<comment type="similarity">
    <text evidence="2 11">Belongs to the protease PrsW family.</text>
</comment>
<keyword evidence="4 11" id="KW-1003">Cell membrane</keyword>
<dbReference type="PANTHER" id="PTHR36844:SF1">
    <property type="entry name" value="PROTEASE PRSW"/>
    <property type="match status" value="1"/>
</dbReference>
<dbReference type="STRING" id="157733.AB986_02060"/>
<sequence length="228" mass="26222">MLAAITAGIAPGIALLCFFYLKQHQYGTEPIKPVVRSFVFGAMLVFPVMVIQHGFKVEDVLQSPFSQAYLMSGLLEEFLKWFIFYFTVYIHIEFNDFYDGIIYGVAISLGFASVENVFYLFAYGIQEAWWRALLPVSSHALFGLMMGSYLGRGKFSLQNKIGKWISLSLLVPFLFHGTYNYLVLQVNSNTIYLMIPFMLILWFVGLRKMKVADLNQTEFLQSKDMRML</sequence>
<dbReference type="PANTHER" id="PTHR36844">
    <property type="entry name" value="PROTEASE PRSW"/>
    <property type="match status" value="1"/>
</dbReference>
<organism evidence="13 14">
    <name type="scientific">Guptibacillus hwajinpoensis</name>
    <dbReference type="NCBI Taxonomy" id="208199"/>
    <lineage>
        <taxon>Bacteria</taxon>
        <taxon>Bacillati</taxon>
        <taxon>Bacillota</taxon>
        <taxon>Bacilli</taxon>
        <taxon>Bacillales</taxon>
        <taxon>Guptibacillaceae</taxon>
        <taxon>Guptibacillus</taxon>
    </lineage>
</organism>
<keyword evidence="6 12" id="KW-0812">Transmembrane</keyword>
<evidence type="ECO:0000256" key="5">
    <source>
        <dbReference type="ARBA" id="ARBA00022670"/>
    </source>
</evidence>
<evidence type="ECO:0000256" key="4">
    <source>
        <dbReference type="ARBA" id="ARBA00022475"/>
    </source>
</evidence>
<comment type="function">
    <text evidence="11">Involved in the degradation of specific anti-sigma factors.</text>
</comment>
<dbReference type="GO" id="GO:0008233">
    <property type="term" value="F:peptidase activity"/>
    <property type="evidence" value="ECO:0007669"/>
    <property type="project" value="UniProtKB-KW"/>
</dbReference>
<dbReference type="EC" id="3.4.-.-" evidence="11"/>
<feature type="transmembrane region" description="Helical" evidence="12">
    <location>
        <begin position="190"/>
        <end position="206"/>
    </location>
</feature>
<keyword evidence="9 11" id="KW-0472">Membrane</keyword>
<gene>
    <name evidence="13" type="ORF">AB986_02060</name>
</gene>
<evidence type="ECO:0000256" key="9">
    <source>
        <dbReference type="ARBA" id="ARBA00023136"/>
    </source>
</evidence>
<accession>A0A0J6CYH7</accession>
<dbReference type="AlphaFoldDB" id="A0A0J6CYH7"/>
<dbReference type="RefSeq" id="WP_048309216.1">
    <property type="nucleotide sequence ID" value="NZ_CP119526.1"/>
</dbReference>
<dbReference type="GO" id="GO:0006508">
    <property type="term" value="P:proteolysis"/>
    <property type="evidence" value="ECO:0007669"/>
    <property type="project" value="UniProtKB-KW"/>
</dbReference>
<evidence type="ECO:0000256" key="1">
    <source>
        <dbReference type="ARBA" id="ARBA00004651"/>
    </source>
</evidence>
<feature type="transmembrane region" description="Helical" evidence="12">
    <location>
        <begin position="128"/>
        <end position="152"/>
    </location>
</feature>
<proteinExistence type="inferred from homology"/>
<dbReference type="InterPro" id="IPR023596">
    <property type="entry name" value="Peptidase_PrsW_arch/bac"/>
</dbReference>
<keyword evidence="7 11" id="KW-0378">Hydrolase</keyword>
<keyword evidence="14" id="KW-1185">Reference proteome</keyword>
<evidence type="ECO:0000313" key="14">
    <source>
        <dbReference type="Proteomes" id="UP000035996"/>
    </source>
</evidence>
<protein>
    <recommendedName>
        <fullName evidence="3 11">Protease PrsW</fullName>
        <ecNumber evidence="11">3.4.-.-</ecNumber>
    </recommendedName>
    <alternativeName>
        <fullName evidence="10 11">Protease responsible for activating sigma-W</fullName>
    </alternativeName>
</protein>
<feature type="transmembrane region" description="Helical" evidence="12">
    <location>
        <begin position="164"/>
        <end position="184"/>
    </location>
</feature>
<evidence type="ECO:0000256" key="6">
    <source>
        <dbReference type="ARBA" id="ARBA00022692"/>
    </source>
</evidence>
<comment type="subcellular location">
    <subcellularLocation>
        <location evidence="1">Cell membrane</location>
        <topology evidence="1">Multi-pass membrane protein</topology>
    </subcellularLocation>
</comment>
<feature type="transmembrane region" description="Helical" evidence="12">
    <location>
        <begin position="34"/>
        <end position="55"/>
    </location>
</feature>
<name>A0A0J6CYH7_9BACL</name>
<dbReference type="EMBL" id="LELK01000001">
    <property type="protein sequence ID" value="KMM38133.1"/>
    <property type="molecule type" value="Genomic_DNA"/>
</dbReference>
<feature type="transmembrane region" description="Helical" evidence="12">
    <location>
        <begin position="100"/>
        <end position="122"/>
    </location>
</feature>
<comment type="caution">
    <text evidence="13">The sequence shown here is derived from an EMBL/GenBank/DDBJ whole genome shotgun (WGS) entry which is preliminary data.</text>
</comment>
<dbReference type="GO" id="GO:0005886">
    <property type="term" value="C:plasma membrane"/>
    <property type="evidence" value="ECO:0007669"/>
    <property type="project" value="UniProtKB-SubCell"/>
</dbReference>
<keyword evidence="5 11" id="KW-0645">Protease</keyword>
<dbReference type="Pfam" id="PF13367">
    <property type="entry name" value="PrsW-protease"/>
    <property type="match status" value="1"/>
</dbReference>
<reference evidence="13" key="1">
    <citation type="submission" date="2015-06" db="EMBL/GenBank/DDBJ databases">
        <authorList>
            <person name="Liu B."/>
            <person name="Wang J."/>
            <person name="Zhu Y."/>
            <person name="Liu G."/>
            <person name="Chen Q."/>
            <person name="Zheng C."/>
            <person name="Che J."/>
            <person name="Ge C."/>
            <person name="Shi H."/>
            <person name="Pan Z."/>
            <person name="Liu X."/>
        </authorList>
    </citation>
    <scope>NUCLEOTIDE SEQUENCE [LARGE SCALE GENOMIC DNA]</scope>
    <source>
        <strain evidence="13">DSM 16346</strain>
    </source>
</reference>
<evidence type="ECO:0000256" key="7">
    <source>
        <dbReference type="ARBA" id="ARBA00022801"/>
    </source>
</evidence>
<evidence type="ECO:0000256" key="11">
    <source>
        <dbReference type="PIRNR" id="PIRNR016933"/>
    </source>
</evidence>